<evidence type="ECO:0000313" key="2">
    <source>
        <dbReference type="EMBL" id="AIA34123.1"/>
    </source>
</evidence>
<dbReference type="AlphaFoldDB" id="A0A059Y4H9"/>
<evidence type="ECO:0000313" key="3">
    <source>
        <dbReference type="Proteomes" id="UP000027182"/>
    </source>
</evidence>
<dbReference type="GeneID" id="31507661"/>
<dbReference type="EMBL" id="CP005933">
    <property type="protein sequence ID" value="AIA34123.1"/>
    <property type="molecule type" value="Genomic_DNA"/>
</dbReference>
<name>A0A059Y4H9_MYCBV</name>
<accession>A0A059Y4H9</accession>
<keyword evidence="1" id="KW-0812">Transmembrane</keyword>
<protein>
    <submittedName>
        <fullName evidence="2">Uncharacterized protein</fullName>
    </submittedName>
</protein>
<keyword evidence="1" id="KW-1133">Transmembrane helix</keyword>
<evidence type="ECO:0000256" key="1">
    <source>
        <dbReference type="SAM" id="Phobius"/>
    </source>
</evidence>
<sequence>MKKVKIKSLTIVWSILALLALVCIIYCSIIIHNALFIIDINNYVALDVNVVAQARYQMSYSIAGVAVSIIILSIGVFITYAGIKSWNYKAIL</sequence>
<dbReference type="KEGG" id="mbq:K668_02735"/>
<dbReference type="RefSeq" id="WP_013456278.1">
    <property type="nucleotide sequence ID" value="NZ_CP005933.1"/>
</dbReference>
<feature type="transmembrane region" description="Helical" evidence="1">
    <location>
        <begin position="58"/>
        <end position="83"/>
    </location>
</feature>
<feature type="transmembrane region" description="Helical" evidence="1">
    <location>
        <begin position="12"/>
        <end position="38"/>
    </location>
</feature>
<dbReference type="HOGENOM" id="CLU_186831_0_0_14"/>
<proteinExistence type="predicted"/>
<organism evidence="2 3">
    <name type="scientific">Mycoplasmopsis bovis CQ-W70</name>
    <dbReference type="NCBI Taxonomy" id="1316930"/>
    <lineage>
        <taxon>Bacteria</taxon>
        <taxon>Bacillati</taxon>
        <taxon>Mycoplasmatota</taxon>
        <taxon>Mycoplasmoidales</taxon>
        <taxon>Metamycoplasmataceae</taxon>
        <taxon>Mycoplasmopsis</taxon>
    </lineage>
</organism>
<keyword evidence="1" id="KW-0472">Membrane</keyword>
<gene>
    <name evidence="2" type="ORF">K668_02735</name>
</gene>
<dbReference type="Proteomes" id="UP000027182">
    <property type="component" value="Chromosome"/>
</dbReference>
<reference evidence="2 3" key="1">
    <citation type="submission" date="2013-04" db="EMBL/GenBank/DDBJ databases">
        <authorList>
            <person name="Lin L."/>
            <person name="Zeng Z."/>
            <person name="Xie J."/>
            <person name="Luo L."/>
            <person name="Yang Z."/>
            <person name="Liang W."/>
            <person name="Lin H."/>
            <person name="Dong C."/>
            <person name="Sun Y."/>
        </authorList>
    </citation>
    <scope>NUCLEOTIDE SEQUENCE [LARGE SCALE GENOMIC DNA]</scope>
    <source>
        <strain evidence="2 3">CQ-W70</strain>
    </source>
</reference>
<dbReference type="PATRIC" id="fig|1316930.3.peg.562"/>